<dbReference type="EMBL" id="JARKIE010000309">
    <property type="protein sequence ID" value="KAJ7655476.1"/>
    <property type="molecule type" value="Genomic_DNA"/>
</dbReference>
<feature type="compositionally biased region" description="Pro residues" evidence="1">
    <location>
        <begin position="185"/>
        <end position="197"/>
    </location>
</feature>
<dbReference type="Proteomes" id="UP001221757">
    <property type="component" value="Unassembled WGS sequence"/>
</dbReference>
<gene>
    <name evidence="2" type="ORF">B0H17DRAFT_1213998</name>
</gene>
<protein>
    <submittedName>
        <fullName evidence="2">Uncharacterized protein</fullName>
    </submittedName>
</protein>
<feature type="region of interest" description="Disordered" evidence="1">
    <location>
        <begin position="378"/>
        <end position="413"/>
    </location>
</feature>
<feature type="compositionally biased region" description="Low complexity" evidence="1">
    <location>
        <begin position="294"/>
        <end position="314"/>
    </location>
</feature>
<feature type="compositionally biased region" description="Low complexity" evidence="1">
    <location>
        <begin position="378"/>
        <end position="393"/>
    </location>
</feature>
<dbReference type="InterPro" id="IPR027417">
    <property type="entry name" value="P-loop_NTPase"/>
</dbReference>
<feature type="compositionally biased region" description="Pro residues" evidence="1">
    <location>
        <begin position="394"/>
        <end position="404"/>
    </location>
</feature>
<keyword evidence="3" id="KW-1185">Reference proteome</keyword>
<comment type="caution">
    <text evidence="2">The sequence shown here is derived from an EMBL/GenBank/DDBJ whole genome shotgun (WGS) entry which is preliminary data.</text>
</comment>
<feature type="region of interest" description="Disordered" evidence="1">
    <location>
        <begin position="182"/>
        <end position="222"/>
    </location>
</feature>
<evidence type="ECO:0000313" key="3">
    <source>
        <dbReference type="Proteomes" id="UP001221757"/>
    </source>
</evidence>
<organism evidence="2 3">
    <name type="scientific">Mycena rosella</name>
    <name type="common">Pink bonnet</name>
    <name type="synonym">Agaricus rosellus</name>
    <dbReference type="NCBI Taxonomy" id="1033263"/>
    <lineage>
        <taxon>Eukaryota</taxon>
        <taxon>Fungi</taxon>
        <taxon>Dikarya</taxon>
        <taxon>Basidiomycota</taxon>
        <taxon>Agaricomycotina</taxon>
        <taxon>Agaricomycetes</taxon>
        <taxon>Agaricomycetidae</taxon>
        <taxon>Agaricales</taxon>
        <taxon>Marasmiineae</taxon>
        <taxon>Mycenaceae</taxon>
        <taxon>Mycena</taxon>
    </lineage>
</organism>
<evidence type="ECO:0000313" key="2">
    <source>
        <dbReference type="EMBL" id="KAJ7655476.1"/>
    </source>
</evidence>
<feature type="compositionally biased region" description="Basic residues" evidence="1">
    <location>
        <begin position="206"/>
        <end position="218"/>
    </location>
</feature>
<proteinExistence type="predicted"/>
<dbReference type="SUPFAM" id="SSF52540">
    <property type="entry name" value="P-loop containing nucleoside triphosphate hydrolases"/>
    <property type="match status" value="1"/>
</dbReference>
<name>A0AAD7G4J2_MYCRO</name>
<feature type="region of interest" description="Disordered" evidence="1">
    <location>
        <begin position="294"/>
        <end position="324"/>
    </location>
</feature>
<reference evidence="2" key="1">
    <citation type="submission" date="2023-03" db="EMBL/GenBank/DDBJ databases">
        <title>Massive genome expansion in bonnet fungi (Mycena s.s.) driven by repeated elements and novel gene families across ecological guilds.</title>
        <authorList>
            <consortium name="Lawrence Berkeley National Laboratory"/>
            <person name="Harder C.B."/>
            <person name="Miyauchi S."/>
            <person name="Viragh M."/>
            <person name="Kuo A."/>
            <person name="Thoen E."/>
            <person name="Andreopoulos B."/>
            <person name="Lu D."/>
            <person name="Skrede I."/>
            <person name="Drula E."/>
            <person name="Henrissat B."/>
            <person name="Morin E."/>
            <person name="Kohler A."/>
            <person name="Barry K."/>
            <person name="LaButti K."/>
            <person name="Morin E."/>
            <person name="Salamov A."/>
            <person name="Lipzen A."/>
            <person name="Mereny Z."/>
            <person name="Hegedus B."/>
            <person name="Baldrian P."/>
            <person name="Stursova M."/>
            <person name="Weitz H."/>
            <person name="Taylor A."/>
            <person name="Grigoriev I.V."/>
            <person name="Nagy L.G."/>
            <person name="Martin F."/>
            <person name="Kauserud H."/>
        </authorList>
    </citation>
    <scope>NUCLEOTIDE SEQUENCE</scope>
    <source>
        <strain evidence="2">CBHHK067</strain>
    </source>
</reference>
<feature type="region of interest" description="Disordered" evidence="1">
    <location>
        <begin position="463"/>
        <end position="483"/>
    </location>
</feature>
<accession>A0AAD7G4J2</accession>
<dbReference type="AlphaFoldDB" id="A0AAD7G4J2"/>
<evidence type="ECO:0000256" key="1">
    <source>
        <dbReference type="SAM" id="MobiDB-lite"/>
    </source>
</evidence>
<feature type="compositionally biased region" description="Basic and acidic residues" evidence="1">
    <location>
        <begin position="466"/>
        <end position="476"/>
    </location>
</feature>
<sequence>MFNGESAATGVGGHSVRVLHTAITRIVRSPNTCGGGAYIIHYRYISARFSTSYRPTNGADLITKTLPPPPFSSTAEPTTRSALTAWWAEFRARTPVSEEDVRQGRFCVVVVGNKCDLLDGEGTEGGGDEHGARRVVRAAARPARGDAAHLARCAAPSLMLSDDDEDSDGADADDLASSELTARPAPAPASPPLPAPLPISILRSHSCSKSRPPSKTRRSQYASTVTSTLTVYHTPPSSVFSESGGASECFHSAQSSYDPAYAHAGGSAGSGSVGASARSASEATIMSAHLSSASLSLSPPASPSPSSLPNSTSPRAATPACSTPPPRGIKHFPVGAGAVGALASLSSSLLFPLLLRPLRLLPTGPPLRSPVAMQEMTMETQTTPPHTNTSSNPTSPPPLAPPSGLPTHFRTSARTGAGVGDVFAWVARRLVASHLAAEEEEGRGVGYGGVPRVPLVWGATNGQNEAEARPRGKAGKEGYSGCC</sequence>